<comment type="caution">
    <text evidence="1">The sequence shown here is derived from an EMBL/GenBank/DDBJ whole genome shotgun (WGS) entry which is preliminary data.</text>
</comment>
<keyword evidence="2" id="KW-1185">Reference proteome</keyword>
<dbReference type="EMBL" id="JAJSOF020000037">
    <property type="protein sequence ID" value="KAJ4428370.1"/>
    <property type="molecule type" value="Genomic_DNA"/>
</dbReference>
<gene>
    <name evidence="1" type="ORF">ANN_24389</name>
</gene>
<dbReference type="Gene3D" id="3.30.420.10">
    <property type="entry name" value="Ribonuclease H-like superfamily/Ribonuclease H"/>
    <property type="match status" value="1"/>
</dbReference>
<accession>A0ABQ8S3N9</accession>
<sequence>MAGLCEGGKEPSGSLKAIFDTIVARPARSPDLTPLNFFLWGCKEEKVYQTEISSRKSSLQRLTRLQWRYTSTDWIMSSKRSDGVLKRVFMREGDILSICSGKLTISLPSLKQTGPLGIESNGDRYGSWCKEAKDLVSEIGRSLVTVTGDHLCTNYLRQRIAIAIQRGNAASILGTFPEANYLDEIFFI</sequence>
<name>A0ABQ8S3N9_PERAM</name>
<dbReference type="Proteomes" id="UP001148838">
    <property type="component" value="Unassembled WGS sequence"/>
</dbReference>
<evidence type="ECO:0000313" key="2">
    <source>
        <dbReference type="Proteomes" id="UP001148838"/>
    </source>
</evidence>
<proteinExistence type="predicted"/>
<reference evidence="1 2" key="1">
    <citation type="journal article" date="2022" name="Allergy">
        <title>Genome assembly and annotation of Periplaneta americana reveal a comprehensive cockroach allergen profile.</title>
        <authorList>
            <person name="Wang L."/>
            <person name="Xiong Q."/>
            <person name="Saelim N."/>
            <person name="Wang L."/>
            <person name="Nong W."/>
            <person name="Wan A.T."/>
            <person name="Shi M."/>
            <person name="Liu X."/>
            <person name="Cao Q."/>
            <person name="Hui J.H.L."/>
            <person name="Sookrung N."/>
            <person name="Leung T.F."/>
            <person name="Tungtrongchitr A."/>
            <person name="Tsui S.K.W."/>
        </authorList>
    </citation>
    <scope>NUCLEOTIDE SEQUENCE [LARGE SCALE GENOMIC DNA]</scope>
    <source>
        <strain evidence="1">PWHHKU_190912</strain>
    </source>
</reference>
<evidence type="ECO:0000313" key="1">
    <source>
        <dbReference type="EMBL" id="KAJ4428370.1"/>
    </source>
</evidence>
<organism evidence="1 2">
    <name type="scientific">Periplaneta americana</name>
    <name type="common">American cockroach</name>
    <name type="synonym">Blatta americana</name>
    <dbReference type="NCBI Taxonomy" id="6978"/>
    <lineage>
        <taxon>Eukaryota</taxon>
        <taxon>Metazoa</taxon>
        <taxon>Ecdysozoa</taxon>
        <taxon>Arthropoda</taxon>
        <taxon>Hexapoda</taxon>
        <taxon>Insecta</taxon>
        <taxon>Pterygota</taxon>
        <taxon>Neoptera</taxon>
        <taxon>Polyneoptera</taxon>
        <taxon>Dictyoptera</taxon>
        <taxon>Blattodea</taxon>
        <taxon>Blattoidea</taxon>
        <taxon>Blattidae</taxon>
        <taxon>Blattinae</taxon>
        <taxon>Periplaneta</taxon>
    </lineage>
</organism>
<protein>
    <submittedName>
        <fullName evidence="1">Uncharacterized protein</fullName>
    </submittedName>
</protein>
<dbReference type="InterPro" id="IPR036397">
    <property type="entry name" value="RNaseH_sf"/>
</dbReference>